<evidence type="ECO:0008006" key="3">
    <source>
        <dbReference type="Google" id="ProtNLM"/>
    </source>
</evidence>
<comment type="caution">
    <text evidence="1">The sequence shown here is derived from an EMBL/GenBank/DDBJ whole genome shotgun (WGS) entry which is preliminary data.</text>
</comment>
<dbReference type="Proteomes" id="UP001279681">
    <property type="component" value="Unassembled WGS sequence"/>
</dbReference>
<gene>
    <name evidence="1" type="ORF">RFV38_07710</name>
</gene>
<name>A0ABU4WB49_9FUSO</name>
<proteinExistence type="predicted"/>
<dbReference type="SUPFAM" id="SSF51658">
    <property type="entry name" value="Xylose isomerase-like"/>
    <property type="match status" value="1"/>
</dbReference>
<accession>A0ABU4WB49</accession>
<reference evidence="2" key="1">
    <citation type="submission" date="2023-07" db="EMBL/GenBank/DDBJ databases">
        <authorList>
            <person name="Colorado M.A."/>
            <person name="Villamil L.M."/>
            <person name="Melo J.F."/>
            <person name="Rodriguez J.A."/>
            <person name="Ruiz R.Y."/>
        </authorList>
    </citation>
    <scope>NUCLEOTIDE SEQUENCE [LARGE SCALE GENOMIC DNA]</scope>
    <source>
        <strain evidence="2">C33</strain>
    </source>
</reference>
<keyword evidence="2" id="KW-1185">Reference proteome</keyword>
<dbReference type="Gene3D" id="3.20.20.150">
    <property type="entry name" value="Divalent-metal-dependent TIM barrel enzymes"/>
    <property type="match status" value="1"/>
</dbReference>
<dbReference type="EMBL" id="JAVIKH010000009">
    <property type="protein sequence ID" value="MDX8336380.1"/>
    <property type="molecule type" value="Genomic_DNA"/>
</dbReference>
<organism evidence="1 2">
    <name type="scientific">Candidatus Cetobacterium colombiensis</name>
    <dbReference type="NCBI Taxonomy" id="3073100"/>
    <lineage>
        <taxon>Bacteria</taxon>
        <taxon>Fusobacteriati</taxon>
        <taxon>Fusobacteriota</taxon>
        <taxon>Fusobacteriia</taxon>
        <taxon>Fusobacteriales</taxon>
        <taxon>Fusobacteriaceae</taxon>
        <taxon>Cetobacterium</taxon>
    </lineage>
</organism>
<evidence type="ECO:0000313" key="2">
    <source>
        <dbReference type="Proteomes" id="UP001279681"/>
    </source>
</evidence>
<protein>
    <recommendedName>
        <fullName evidence="3">Xylose isomerase-like TIM barrel domain-containing protein</fullName>
    </recommendedName>
</protein>
<dbReference type="InterPro" id="IPR036237">
    <property type="entry name" value="Xyl_isomerase-like_sf"/>
</dbReference>
<sequence>MISFSFIPKNNEYSNFQEEYKILEQNGISGIETIVGNHLELDEYKKYPIIGVHLLYYPTWLEFWREEYEKVKEDFCDKDGILNYYGSLEKNILIKTFKDQFEKAKLLNSKYMVFHVSHVRPKDIFKFSFNYSSFEVLEETIKIINEVFKGDGPLLLFENLPWPGLTFKDYKLTKYFFQKINYKNKGFLMDLSHMICTDKTIKNFNEADEYILEKIKELKELKNYIYALHINGPEFNEYLLKDFSEYIKKWENGNRMEKFKIEWEHMKKLDSHSIYRGDLKRIFKELPNLKHINLELSFSSRKHLNYMILEQLKYIK</sequence>
<dbReference type="RefSeq" id="WP_320313785.1">
    <property type="nucleotide sequence ID" value="NZ_JAVIKH010000009.1"/>
</dbReference>
<evidence type="ECO:0000313" key="1">
    <source>
        <dbReference type="EMBL" id="MDX8336380.1"/>
    </source>
</evidence>